<dbReference type="PANTHER" id="PTHR23076:SF97">
    <property type="entry name" value="ATP-DEPENDENT ZINC METALLOPROTEASE YME1L1"/>
    <property type="match status" value="1"/>
</dbReference>
<keyword evidence="3" id="KW-0812">Transmembrane</keyword>
<dbReference type="EMBL" id="CP114006">
    <property type="protein sequence ID" value="WAN63307.1"/>
    <property type="molecule type" value="Genomic_DNA"/>
</dbReference>
<dbReference type="InterPro" id="IPR003959">
    <property type="entry name" value="ATPase_AAA_core"/>
</dbReference>
<dbReference type="Pfam" id="PF00004">
    <property type="entry name" value="AAA"/>
    <property type="match status" value="1"/>
</dbReference>
<feature type="transmembrane region" description="Helical" evidence="3">
    <location>
        <begin position="21"/>
        <end position="42"/>
    </location>
</feature>
<keyword evidence="3" id="KW-0472">Membrane</keyword>
<dbReference type="GO" id="GO:0006508">
    <property type="term" value="P:proteolysis"/>
    <property type="evidence" value="ECO:0007669"/>
    <property type="project" value="UniProtKB-KW"/>
</dbReference>
<dbReference type="Gene3D" id="3.40.50.300">
    <property type="entry name" value="P-loop containing nucleotide triphosphate hydrolases"/>
    <property type="match status" value="1"/>
</dbReference>
<evidence type="ECO:0000313" key="5">
    <source>
        <dbReference type="EMBL" id="WAN63307.1"/>
    </source>
</evidence>
<dbReference type="CDD" id="cd19481">
    <property type="entry name" value="RecA-like_protease"/>
    <property type="match status" value="1"/>
</dbReference>
<dbReference type="PANTHER" id="PTHR23076">
    <property type="entry name" value="METALLOPROTEASE M41 FTSH"/>
    <property type="match status" value="1"/>
</dbReference>
<dbReference type="Proteomes" id="UP001164727">
    <property type="component" value="Chromosome"/>
</dbReference>
<keyword evidence="6" id="KW-1185">Reference proteome</keyword>
<dbReference type="PROSITE" id="PS00674">
    <property type="entry name" value="AAA"/>
    <property type="match status" value="1"/>
</dbReference>
<keyword evidence="5" id="KW-0378">Hydrolase</keyword>
<evidence type="ECO:0000259" key="4">
    <source>
        <dbReference type="SMART" id="SM00382"/>
    </source>
</evidence>
<sequence>MNNPKQKIIKNKQNKIKSLPKHLMITIILIFFSFFLGTYVWIHHQTLTETEKQIINQHKRLENQNINLQEIKTQIHQNQNELKKEITTQNNEFINEFQTQLQPKLESLTTEVQQSEAEESFFKPSNPQKFLSFDKLIGFKKELKAVEGFLDYLKNKDNYQGIGEVEPPLGILMYGCPGTGKTTLARALAKETKLPFFEVSSSLFSQKYKGLVPQMVKDLFDLARDTAEKANGAIIFLDECETIFTDLGTLEAGSEIANVVNQFKTEMTSLENNPEKPIFIIGTTNHEEQIDEAIKSRFTYNIEVKPGNKEERKQFLEFMIKKRKNPYSEEAKQYLFEIINEALEHLPKNHQFLKANRTLENLLKTTVTIFAKNRGQGETRRNEIKQEDLRKAYQMIISQNTEILEKIENQKKGGNK</sequence>
<dbReference type="InterPro" id="IPR003593">
    <property type="entry name" value="AAA+_ATPase"/>
</dbReference>
<keyword evidence="3" id="KW-1133">Transmembrane helix</keyword>
<dbReference type="GO" id="GO:0008233">
    <property type="term" value="F:peptidase activity"/>
    <property type="evidence" value="ECO:0007669"/>
    <property type="project" value="UniProtKB-KW"/>
</dbReference>
<dbReference type="InterPro" id="IPR027417">
    <property type="entry name" value="P-loop_NTPase"/>
</dbReference>
<keyword evidence="1" id="KW-0067">ATP-binding</keyword>
<keyword evidence="1" id="KW-0547">Nucleotide-binding</keyword>
<dbReference type="InterPro" id="IPR003960">
    <property type="entry name" value="ATPase_AAA_CS"/>
</dbReference>
<keyword evidence="2" id="KW-0175">Coiled coil</keyword>
<feature type="coiled-coil region" evidence="2">
    <location>
        <begin position="44"/>
        <end position="81"/>
    </location>
</feature>
<reference evidence="5 6" key="1">
    <citation type="journal article" date="2023" name="Microbiol. Resour. Announc.">
        <title>Complete Genome of 'Candidatus Phytoplasma rubi' RS, a Phytopathogenic Bacterium Associated with Rubus Stunt Disease.</title>
        <authorList>
            <person name="Duckeck D."/>
            <person name="Zubert C."/>
            <person name="Bohm J.W."/>
            <person name="Carminati G."/>
            <person name="Schneider B."/>
            <person name="Kube M."/>
        </authorList>
    </citation>
    <scope>NUCLEOTIDE SEQUENCE [LARGE SCALE GENOMIC DNA]</scope>
    <source>
        <strain evidence="5 6">RS</strain>
    </source>
</reference>
<dbReference type="SMART" id="SM00382">
    <property type="entry name" value="AAA"/>
    <property type="match status" value="1"/>
</dbReference>
<evidence type="ECO:0000256" key="2">
    <source>
        <dbReference type="SAM" id="Coils"/>
    </source>
</evidence>
<accession>A0ABY7BTB7</accession>
<organism evidence="5 6">
    <name type="scientific">Candidatus Phytoplasma rubi</name>
    <dbReference type="NCBI Taxonomy" id="399025"/>
    <lineage>
        <taxon>Bacteria</taxon>
        <taxon>Bacillati</taxon>
        <taxon>Mycoplasmatota</taxon>
        <taxon>Mollicutes</taxon>
        <taxon>Acholeplasmatales</taxon>
        <taxon>Acholeplasmataceae</taxon>
        <taxon>Candidatus Phytoplasma</taxon>
        <taxon>16SrV (Elm yellows group)</taxon>
    </lineage>
</organism>
<evidence type="ECO:0000256" key="1">
    <source>
        <dbReference type="RuleBase" id="RU003651"/>
    </source>
</evidence>
<protein>
    <submittedName>
        <fullName evidence="5">ATP-dependent Zn protease</fullName>
    </submittedName>
</protein>
<keyword evidence="5" id="KW-0645">Protease</keyword>
<evidence type="ECO:0000256" key="3">
    <source>
        <dbReference type="SAM" id="Phobius"/>
    </source>
</evidence>
<gene>
    <name evidence="5" type="ORF">RS022_03830</name>
</gene>
<evidence type="ECO:0000313" key="6">
    <source>
        <dbReference type="Proteomes" id="UP001164727"/>
    </source>
</evidence>
<dbReference type="SUPFAM" id="SSF52540">
    <property type="entry name" value="P-loop containing nucleoside triphosphate hydrolases"/>
    <property type="match status" value="1"/>
</dbReference>
<feature type="domain" description="AAA+ ATPase" evidence="4">
    <location>
        <begin position="167"/>
        <end position="308"/>
    </location>
</feature>
<comment type="similarity">
    <text evidence="1">Belongs to the AAA ATPase family.</text>
</comment>
<proteinExistence type="inferred from homology"/>
<name>A0ABY7BTB7_9MOLU</name>